<feature type="region of interest" description="Disordered" evidence="1">
    <location>
        <begin position="1"/>
        <end position="51"/>
    </location>
</feature>
<dbReference type="Proteomes" id="UP001215598">
    <property type="component" value="Unassembled WGS sequence"/>
</dbReference>
<gene>
    <name evidence="2" type="ORF">B0H16DRAFT_1740095</name>
</gene>
<evidence type="ECO:0000256" key="1">
    <source>
        <dbReference type="SAM" id="MobiDB-lite"/>
    </source>
</evidence>
<reference evidence="2" key="1">
    <citation type="submission" date="2023-03" db="EMBL/GenBank/DDBJ databases">
        <title>Massive genome expansion in bonnet fungi (Mycena s.s.) driven by repeated elements and novel gene families across ecological guilds.</title>
        <authorList>
            <consortium name="Lawrence Berkeley National Laboratory"/>
            <person name="Harder C.B."/>
            <person name="Miyauchi S."/>
            <person name="Viragh M."/>
            <person name="Kuo A."/>
            <person name="Thoen E."/>
            <person name="Andreopoulos B."/>
            <person name="Lu D."/>
            <person name="Skrede I."/>
            <person name="Drula E."/>
            <person name="Henrissat B."/>
            <person name="Morin E."/>
            <person name="Kohler A."/>
            <person name="Barry K."/>
            <person name="LaButti K."/>
            <person name="Morin E."/>
            <person name="Salamov A."/>
            <person name="Lipzen A."/>
            <person name="Mereny Z."/>
            <person name="Hegedus B."/>
            <person name="Baldrian P."/>
            <person name="Stursova M."/>
            <person name="Weitz H."/>
            <person name="Taylor A."/>
            <person name="Grigoriev I.V."/>
            <person name="Nagy L.G."/>
            <person name="Martin F."/>
            <person name="Kauserud H."/>
        </authorList>
    </citation>
    <scope>NUCLEOTIDE SEQUENCE</scope>
    <source>
        <strain evidence="2">CBHHK182m</strain>
    </source>
</reference>
<dbReference type="EMBL" id="JARKIB010000266">
    <property type="protein sequence ID" value="KAJ7718325.1"/>
    <property type="molecule type" value="Genomic_DNA"/>
</dbReference>
<accession>A0AAD7HEK1</accession>
<comment type="caution">
    <text evidence="2">The sequence shown here is derived from an EMBL/GenBank/DDBJ whole genome shotgun (WGS) entry which is preliminary data.</text>
</comment>
<protein>
    <submittedName>
        <fullName evidence="2">Uncharacterized protein</fullName>
    </submittedName>
</protein>
<keyword evidence="3" id="KW-1185">Reference proteome</keyword>
<dbReference type="AlphaFoldDB" id="A0AAD7HEK1"/>
<evidence type="ECO:0000313" key="2">
    <source>
        <dbReference type="EMBL" id="KAJ7718325.1"/>
    </source>
</evidence>
<name>A0AAD7HEK1_9AGAR</name>
<organism evidence="2 3">
    <name type="scientific">Mycena metata</name>
    <dbReference type="NCBI Taxonomy" id="1033252"/>
    <lineage>
        <taxon>Eukaryota</taxon>
        <taxon>Fungi</taxon>
        <taxon>Dikarya</taxon>
        <taxon>Basidiomycota</taxon>
        <taxon>Agaricomycotina</taxon>
        <taxon>Agaricomycetes</taxon>
        <taxon>Agaricomycetidae</taxon>
        <taxon>Agaricales</taxon>
        <taxon>Marasmiineae</taxon>
        <taxon>Mycenaceae</taxon>
        <taxon>Mycena</taxon>
    </lineage>
</organism>
<evidence type="ECO:0000313" key="3">
    <source>
        <dbReference type="Proteomes" id="UP001215598"/>
    </source>
</evidence>
<proteinExistence type="predicted"/>
<sequence>MDGDGDEMNEGGPPRTTPRNSVVFPAGAAGDDATPGRNPKANGKTEGGRGLHVQPGEAVRVADVLRDWVGGVLSRQFHGELHAQMNAGSSPYEDEDDFFARGSQRTTRALPAPYASA</sequence>